<evidence type="ECO:0000256" key="4">
    <source>
        <dbReference type="PIRSR" id="PIRSR000097-1"/>
    </source>
</evidence>
<dbReference type="GO" id="GO:0016616">
    <property type="term" value="F:oxidoreductase activity, acting on the CH-OH group of donors, NAD or NADP as acceptor"/>
    <property type="evidence" value="ECO:0007669"/>
    <property type="project" value="UniProtKB-ARBA"/>
</dbReference>
<dbReference type="PRINTS" id="PR00069">
    <property type="entry name" value="ALDKETRDTASE"/>
</dbReference>
<dbReference type="InterPro" id="IPR036812">
    <property type="entry name" value="NAD(P)_OxRdtase_dom_sf"/>
</dbReference>
<organism evidence="8 9">
    <name type="scientific">Erysipelothrix larvae</name>
    <dbReference type="NCBI Taxonomy" id="1514105"/>
    <lineage>
        <taxon>Bacteria</taxon>
        <taxon>Bacillati</taxon>
        <taxon>Bacillota</taxon>
        <taxon>Erysipelotrichia</taxon>
        <taxon>Erysipelotrichales</taxon>
        <taxon>Erysipelotrichaceae</taxon>
        <taxon>Erysipelothrix</taxon>
    </lineage>
</organism>
<dbReference type="FunFam" id="3.20.20.100:FF:000002">
    <property type="entry name" value="2,5-diketo-D-gluconic acid reductase A"/>
    <property type="match status" value="1"/>
</dbReference>
<evidence type="ECO:0000256" key="2">
    <source>
        <dbReference type="ARBA" id="ARBA00022857"/>
    </source>
</evidence>
<dbReference type="STRING" id="1514105.AOC36_06275"/>
<keyword evidence="2" id="KW-0521">NADP</keyword>
<evidence type="ECO:0000256" key="1">
    <source>
        <dbReference type="ARBA" id="ARBA00007905"/>
    </source>
</evidence>
<dbReference type="PROSITE" id="PS00062">
    <property type="entry name" value="ALDOKETO_REDUCTASE_2"/>
    <property type="match status" value="1"/>
</dbReference>
<evidence type="ECO:0000256" key="6">
    <source>
        <dbReference type="PIRSR" id="PIRSR000097-3"/>
    </source>
</evidence>
<dbReference type="InterPro" id="IPR020471">
    <property type="entry name" value="AKR"/>
</dbReference>
<dbReference type="AlphaFoldDB" id="A0A0X8H076"/>
<dbReference type="EMBL" id="CP013213">
    <property type="protein sequence ID" value="AMC93604.1"/>
    <property type="molecule type" value="Genomic_DNA"/>
</dbReference>
<dbReference type="PROSITE" id="PS00063">
    <property type="entry name" value="ALDOKETO_REDUCTASE_3"/>
    <property type="match status" value="1"/>
</dbReference>
<feature type="active site" description="Proton donor" evidence="4">
    <location>
        <position position="47"/>
    </location>
</feature>
<proteinExistence type="inferred from homology"/>
<dbReference type="SUPFAM" id="SSF51430">
    <property type="entry name" value="NAD(P)-linked oxidoreductase"/>
    <property type="match status" value="1"/>
</dbReference>
<comment type="similarity">
    <text evidence="1">Belongs to the aldo/keto reductase family.</text>
</comment>
<evidence type="ECO:0000313" key="8">
    <source>
        <dbReference type="EMBL" id="AMC93604.1"/>
    </source>
</evidence>
<dbReference type="Proteomes" id="UP000063781">
    <property type="component" value="Chromosome"/>
</dbReference>
<dbReference type="PIRSF" id="PIRSF000097">
    <property type="entry name" value="AKR"/>
    <property type="match status" value="1"/>
</dbReference>
<dbReference type="Gene3D" id="3.20.20.100">
    <property type="entry name" value="NADP-dependent oxidoreductase domain"/>
    <property type="match status" value="1"/>
</dbReference>
<name>A0A0X8H076_9FIRM</name>
<feature type="site" description="Lowers pKa of active site Tyr" evidence="6">
    <location>
        <position position="72"/>
    </location>
</feature>
<dbReference type="RefSeq" id="WP_067632543.1">
    <property type="nucleotide sequence ID" value="NZ_CP013213.1"/>
</dbReference>
<evidence type="ECO:0000313" key="9">
    <source>
        <dbReference type="Proteomes" id="UP000063781"/>
    </source>
</evidence>
<sequence length="275" mass="31301">MTFILNDGTVLPDIGFGTYGLKGEMGVHAIVSALQNGYRLLDSAFNYENEGTVGEAIRQSKIKREEILVTSKLPGRYHAYDAALLTIQESLSRSGLDAFDIYLIHWPNPREDKYVEAWRALVEAKRRGLVKSIGVSNFLPEHIDRLIKETGVTPSLNQIECHPSFNQIISREYNTSKGIVTQAWSPLGRDTGILEHPLFKELQIKYHKTPAQIVLRWELHLHVLPIPKSATDIRQKENLDIFDFELESCDIQRINNLSNVFGRLKGQDPAIYQEF</sequence>
<reference evidence="8 9" key="1">
    <citation type="submission" date="2015-10" db="EMBL/GenBank/DDBJ databases">
        <title>Erysipelothrix larvae sp. LV19 isolated from the larval gut of the rhinoceros beetle, Trypoxylus dichotomus.</title>
        <authorList>
            <person name="Lim S."/>
            <person name="Kim B.-C."/>
        </authorList>
    </citation>
    <scope>NUCLEOTIDE SEQUENCE [LARGE SCALE GENOMIC DNA]</scope>
    <source>
        <strain evidence="8 9">LV19</strain>
    </source>
</reference>
<protein>
    <submittedName>
        <fullName evidence="8">2,5-diketo-D-gluconic acid reductase</fullName>
    </submittedName>
</protein>
<keyword evidence="3" id="KW-0560">Oxidoreductase</keyword>
<dbReference type="Pfam" id="PF00248">
    <property type="entry name" value="Aldo_ket_red"/>
    <property type="match status" value="1"/>
</dbReference>
<dbReference type="KEGG" id="erl:AOC36_06275"/>
<evidence type="ECO:0000256" key="5">
    <source>
        <dbReference type="PIRSR" id="PIRSR000097-2"/>
    </source>
</evidence>
<dbReference type="InterPro" id="IPR023210">
    <property type="entry name" value="NADP_OxRdtase_dom"/>
</dbReference>
<dbReference type="PANTHER" id="PTHR43827">
    <property type="entry name" value="2,5-DIKETO-D-GLUCONIC ACID REDUCTASE"/>
    <property type="match status" value="1"/>
</dbReference>
<dbReference type="PANTHER" id="PTHR43827:SF3">
    <property type="entry name" value="NADP-DEPENDENT OXIDOREDUCTASE DOMAIN-CONTAINING PROTEIN"/>
    <property type="match status" value="1"/>
</dbReference>
<dbReference type="OrthoDB" id="9804790at2"/>
<feature type="binding site" evidence="5">
    <location>
        <position position="105"/>
    </location>
    <ligand>
        <name>substrate</name>
    </ligand>
</feature>
<evidence type="ECO:0000256" key="3">
    <source>
        <dbReference type="ARBA" id="ARBA00023002"/>
    </source>
</evidence>
<accession>A0A0X8H076</accession>
<dbReference type="CDD" id="cd19132">
    <property type="entry name" value="AKR_AKR5D1_E1"/>
    <property type="match status" value="1"/>
</dbReference>
<evidence type="ECO:0000259" key="7">
    <source>
        <dbReference type="Pfam" id="PF00248"/>
    </source>
</evidence>
<gene>
    <name evidence="8" type="ORF">AOC36_06275</name>
</gene>
<dbReference type="PROSITE" id="PS00798">
    <property type="entry name" value="ALDOKETO_REDUCTASE_1"/>
    <property type="match status" value="1"/>
</dbReference>
<feature type="domain" description="NADP-dependent oxidoreductase" evidence="7">
    <location>
        <begin position="14"/>
        <end position="257"/>
    </location>
</feature>
<dbReference type="InterPro" id="IPR018170">
    <property type="entry name" value="Aldo/ket_reductase_CS"/>
</dbReference>
<keyword evidence="9" id="KW-1185">Reference proteome</keyword>